<keyword evidence="4" id="KW-0186">Copper</keyword>
<keyword evidence="2" id="KW-0479">Metal-binding</keyword>
<proteinExistence type="predicted"/>
<dbReference type="InterPro" id="IPR032694">
    <property type="entry name" value="CopC/D"/>
</dbReference>
<dbReference type="InterPro" id="IPR014756">
    <property type="entry name" value="Ig_E-set"/>
</dbReference>
<evidence type="ECO:0000256" key="5">
    <source>
        <dbReference type="SAM" id="SignalP"/>
    </source>
</evidence>
<evidence type="ECO:0000259" key="6">
    <source>
        <dbReference type="Pfam" id="PF04234"/>
    </source>
</evidence>
<dbReference type="GO" id="GO:0005507">
    <property type="term" value="F:copper ion binding"/>
    <property type="evidence" value="ECO:0007669"/>
    <property type="project" value="InterPro"/>
</dbReference>
<dbReference type="SUPFAM" id="SSF81296">
    <property type="entry name" value="E set domains"/>
    <property type="match status" value="2"/>
</dbReference>
<dbReference type="InterPro" id="IPR007348">
    <property type="entry name" value="CopC_dom"/>
</dbReference>
<feature type="domain" description="CopC" evidence="6">
    <location>
        <begin position="27"/>
        <end position="154"/>
    </location>
</feature>
<dbReference type="Gene3D" id="2.60.40.1220">
    <property type="match status" value="1"/>
</dbReference>
<dbReference type="OrthoDB" id="26014at2"/>
<evidence type="ECO:0000256" key="1">
    <source>
        <dbReference type="ARBA" id="ARBA00004196"/>
    </source>
</evidence>
<evidence type="ECO:0000313" key="8">
    <source>
        <dbReference type="Proteomes" id="UP000000379"/>
    </source>
</evidence>
<keyword evidence="8" id="KW-1185">Reference proteome</keyword>
<gene>
    <name evidence="7" type="ordered locus">Trad_0874</name>
</gene>
<evidence type="ECO:0000313" key="7">
    <source>
        <dbReference type="EMBL" id="ADI14008.1"/>
    </source>
</evidence>
<dbReference type="PANTHER" id="PTHR34820:SF4">
    <property type="entry name" value="INNER MEMBRANE PROTEIN YEBZ"/>
    <property type="match status" value="1"/>
</dbReference>
<evidence type="ECO:0000256" key="4">
    <source>
        <dbReference type="ARBA" id="ARBA00023008"/>
    </source>
</evidence>
<dbReference type="Proteomes" id="UP000000379">
    <property type="component" value="Chromosome"/>
</dbReference>
<dbReference type="EMBL" id="CP002049">
    <property type="protein sequence ID" value="ADI14008.1"/>
    <property type="molecule type" value="Genomic_DNA"/>
</dbReference>
<sequence>MTPLTATTLFRVLLACAALLGGAAHAHAYLEASTPAEGEVLSELPEAVTLRFTEPTEVNFSLYKVYPLEAEIDLSAENAQQRLSALAGQLVSEVLEARDDDEARADTGVQADGRVSAEVTLPLKEGLQAPHYVVMWRVLSIDTHTTQGFFTFSVLP</sequence>
<evidence type="ECO:0000256" key="2">
    <source>
        <dbReference type="ARBA" id="ARBA00022723"/>
    </source>
</evidence>
<feature type="chain" id="PRO_5003094586" evidence="5">
    <location>
        <begin position="29"/>
        <end position="156"/>
    </location>
</feature>
<dbReference type="InterPro" id="IPR014755">
    <property type="entry name" value="Cu-Rt/internalin_Ig-like"/>
</dbReference>
<organism evidence="7 8">
    <name type="scientific">Truepera radiovictrix (strain DSM 17093 / CIP 108686 / LMG 22925 / RQ-24)</name>
    <dbReference type="NCBI Taxonomy" id="649638"/>
    <lineage>
        <taxon>Bacteria</taxon>
        <taxon>Thermotogati</taxon>
        <taxon>Deinococcota</taxon>
        <taxon>Deinococci</taxon>
        <taxon>Trueperales</taxon>
        <taxon>Trueperaceae</taxon>
        <taxon>Truepera</taxon>
    </lineage>
</organism>
<dbReference type="GO" id="GO:0046688">
    <property type="term" value="P:response to copper ion"/>
    <property type="evidence" value="ECO:0007669"/>
    <property type="project" value="InterPro"/>
</dbReference>
<dbReference type="Pfam" id="PF04234">
    <property type="entry name" value="CopC"/>
    <property type="match status" value="1"/>
</dbReference>
<dbReference type="AlphaFoldDB" id="D7CUL7"/>
<dbReference type="KEGG" id="tra:Trad_0874"/>
<evidence type="ECO:0000256" key="3">
    <source>
        <dbReference type="ARBA" id="ARBA00022729"/>
    </source>
</evidence>
<reference evidence="8" key="1">
    <citation type="submission" date="2010-05" db="EMBL/GenBank/DDBJ databases">
        <title>The complete genome of Truepera radiovictris DSM 17093.</title>
        <authorList>
            <consortium name="US DOE Joint Genome Institute (JGI-PGF)"/>
            <person name="Lucas S."/>
            <person name="Copeland A."/>
            <person name="Lapidus A."/>
            <person name="Glavina del Rio T."/>
            <person name="Dalin E."/>
            <person name="Tice H."/>
            <person name="Bruce D."/>
            <person name="Goodwin L."/>
            <person name="Pitluck S."/>
            <person name="Kyrpides N."/>
            <person name="Mavromatis K."/>
            <person name="Ovchinnikova G."/>
            <person name="Munk A.C."/>
            <person name="Detter J.C."/>
            <person name="Han C."/>
            <person name="Tapia R."/>
            <person name="Land M."/>
            <person name="Hauser L."/>
            <person name="Markowitz V."/>
            <person name="Cheng J.-F."/>
            <person name="Hugenholtz P."/>
            <person name="Woyke T."/>
            <person name="Wu D."/>
            <person name="Tindall B."/>
            <person name="Pomrenke H.G."/>
            <person name="Brambilla E."/>
            <person name="Klenk H.-P."/>
            <person name="Eisen J.A."/>
        </authorList>
    </citation>
    <scope>NUCLEOTIDE SEQUENCE [LARGE SCALE GENOMIC DNA]</scope>
    <source>
        <strain evidence="8">DSM 17093 / CIP 108686 / LMG 22925 / RQ-24</strain>
    </source>
</reference>
<reference evidence="7 8" key="2">
    <citation type="journal article" date="2011" name="Stand. Genomic Sci.">
        <title>Complete genome sequence of Truepera radiovictrix type strain (RQ-24).</title>
        <authorList>
            <person name="Ivanova N."/>
            <person name="Rohde C."/>
            <person name="Munk C."/>
            <person name="Nolan M."/>
            <person name="Lucas S."/>
            <person name="Del Rio T.G."/>
            <person name="Tice H."/>
            <person name="Deshpande S."/>
            <person name="Cheng J.F."/>
            <person name="Tapia R."/>
            <person name="Han C."/>
            <person name="Goodwin L."/>
            <person name="Pitluck S."/>
            <person name="Liolios K."/>
            <person name="Mavromatis K."/>
            <person name="Mikhailova N."/>
            <person name="Pati A."/>
            <person name="Chen A."/>
            <person name="Palaniappan K."/>
            <person name="Land M."/>
            <person name="Hauser L."/>
            <person name="Chang Y.J."/>
            <person name="Jeffries C.D."/>
            <person name="Brambilla E."/>
            <person name="Rohde M."/>
            <person name="Goker M."/>
            <person name="Tindall B.J."/>
            <person name="Woyke T."/>
            <person name="Bristow J."/>
            <person name="Eisen J.A."/>
            <person name="Markowitz V."/>
            <person name="Hugenholtz P."/>
            <person name="Kyrpides N.C."/>
            <person name="Klenk H.P."/>
            <person name="Lapidus A."/>
        </authorList>
    </citation>
    <scope>NUCLEOTIDE SEQUENCE [LARGE SCALE GENOMIC DNA]</scope>
    <source>
        <strain evidence="8">DSM 17093 / CIP 108686 / LMG 22925 / RQ-24</strain>
    </source>
</reference>
<feature type="signal peptide" evidence="5">
    <location>
        <begin position="1"/>
        <end position="28"/>
    </location>
</feature>
<dbReference type="GO" id="GO:0006825">
    <property type="term" value="P:copper ion transport"/>
    <property type="evidence" value="ECO:0007669"/>
    <property type="project" value="InterPro"/>
</dbReference>
<dbReference type="HOGENOM" id="CLU_087859_3_0_0"/>
<accession>D7CUL7</accession>
<dbReference type="STRING" id="649638.Trad_0874"/>
<dbReference type="RefSeq" id="WP_013177380.1">
    <property type="nucleotide sequence ID" value="NC_014221.1"/>
</dbReference>
<comment type="subcellular location">
    <subcellularLocation>
        <location evidence="1">Cell envelope</location>
    </subcellularLocation>
</comment>
<dbReference type="GO" id="GO:0030313">
    <property type="term" value="C:cell envelope"/>
    <property type="evidence" value="ECO:0007669"/>
    <property type="project" value="UniProtKB-SubCell"/>
</dbReference>
<name>D7CUL7_TRURR</name>
<keyword evidence="3 5" id="KW-0732">Signal</keyword>
<dbReference type="GO" id="GO:0005886">
    <property type="term" value="C:plasma membrane"/>
    <property type="evidence" value="ECO:0007669"/>
    <property type="project" value="TreeGrafter"/>
</dbReference>
<dbReference type="GO" id="GO:0042597">
    <property type="term" value="C:periplasmic space"/>
    <property type="evidence" value="ECO:0007669"/>
    <property type="project" value="InterPro"/>
</dbReference>
<dbReference type="PANTHER" id="PTHR34820">
    <property type="entry name" value="INNER MEMBRANE PROTEIN YEBZ"/>
    <property type="match status" value="1"/>
</dbReference>
<dbReference type="eggNOG" id="COG2372">
    <property type="taxonomic scope" value="Bacteria"/>
</dbReference>
<protein>
    <submittedName>
        <fullName evidence="7">Copper resistance protein CopC</fullName>
    </submittedName>
</protein>